<dbReference type="EMBL" id="CP061172">
    <property type="protein sequence ID" value="QNR68994.1"/>
    <property type="molecule type" value="Genomic_DNA"/>
</dbReference>
<protein>
    <submittedName>
        <fullName evidence="1">Uncharacterized protein</fullName>
    </submittedName>
</protein>
<accession>A0A2S6NZC4</accession>
<dbReference type="SUPFAM" id="SSF46689">
    <property type="entry name" value="Homeodomain-like"/>
    <property type="match status" value="1"/>
</dbReference>
<dbReference type="RefSeq" id="WP_071640172.1">
    <property type="nucleotide sequence ID" value="NZ_CP061172.1"/>
</dbReference>
<dbReference type="Gene3D" id="1.10.10.60">
    <property type="entry name" value="Homeodomain-like"/>
    <property type="match status" value="1"/>
</dbReference>
<dbReference type="AlphaFoldDB" id="A0A2S6NZC4"/>
<proteinExistence type="predicted"/>
<organism evidence="1 2">
    <name type="scientific">Paenibacillus peoriae</name>
    <dbReference type="NCBI Taxonomy" id="59893"/>
    <lineage>
        <taxon>Bacteria</taxon>
        <taxon>Bacillati</taxon>
        <taxon>Bacillota</taxon>
        <taxon>Bacilli</taxon>
        <taxon>Bacillales</taxon>
        <taxon>Paenibacillaceae</taxon>
        <taxon>Paenibacillus</taxon>
    </lineage>
</organism>
<name>A0A2S6NZC4_9BACL</name>
<dbReference type="NCBIfam" id="NF040785">
    <property type="entry name" value="CD3324_fam"/>
    <property type="match status" value="1"/>
</dbReference>
<dbReference type="InterPro" id="IPR049739">
    <property type="entry name" value="YraL-like"/>
</dbReference>
<evidence type="ECO:0000313" key="2">
    <source>
        <dbReference type="Proteomes" id="UP000516384"/>
    </source>
</evidence>
<dbReference type="Proteomes" id="UP000516384">
    <property type="component" value="Chromosome"/>
</dbReference>
<evidence type="ECO:0000313" key="1">
    <source>
        <dbReference type="EMBL" id="QNR68994.1"/>
    </source>
</evidence>
<sequence length="88" mass="10438">MNYLKATDLLPDDLLKEVQRYIQGELIYIPSRPSERRRWGESSGAALYYLIRNEEIRARFSERVPIDELSEQYGLSVDRIKKIVYSKK</sequence>
<dbReference type="InterPro" id="IPR009057">
    <property type="entry name" value="Homeodomain-like_sf"/>
</dbReference>
<reference evidence="1 2" key="1">
    <citation type="submission" date="2020-09" db="EMBL/GenBank/DDBJ databases">
        <title>Characterization of Paenibacillus peoriae strain ZF390 with broad-spectrum antimicrobial activity as a potential biocontrol agent.</title>
        <authorList>
            <person name="Li L."/>
            <person name="Zhao Y."/>
            <person name="Li B."/>
            <person name="Xie X."/>
        </authorList>
    </citation>
    <scope>NUCLEOTIDE SEQUENCE [LARGE SCALE GENOMIC DNA]</scope>
    <source>
        <strain evidence="1 2">ZF390</strain>
    </source>
</reference>
<gene>
    <name evidence="1" type="ORF">IAQ67_08215</name>
</gene>